<evidence type="ECO:0000256" key="3">
    <source>
        <dbReference type="ARBA" id="ARBA00022722"/>
    </source>
</evidence>
<sequence length="125" mass="14128">MIDSTVIISHLRTRSKSETLFERTLKKIEKCYISAITAWEIEYGAVRAKRTTDLDNILPLVEVIPFGLAEAQMAAIIYADLKSRNQTIDIKDVYIAGTCLVHRLPLVTENREHFRRVDGLALAGL</sequence>
<evidence type="ECO:0000256" key="4">
    <source>
        <dbReference type="ARBA" id="ARBA00022723"/>
    </source>
</evidence>
<dbReference type="InterPro" id="IPR029060">
    <property type="entry name" value="PIN-like_dom_sf"/>
</dbReference>
<proteinExistence type="inferred from homology"/>
<keyword evidence="3 8" id="KW-0540">Nuclease</keyword>
<feature type="binding site" evidence="8">
    <location>
        <position position="3"/>
    </location>
    <ligand>
        <name>Mg(2+)</name>
        <dbReference type="ChEBI" id="CHEBI:18420"/>
    </ligand>
</feature>
<dbReference type="PANTHER" id="PTHR33653">
    <property type="entry name" value="RIBONUCLEASE VAPC2"/>
    <property type="match status" value="1"/>
</dbReference>
<dbReference type="InterPro" id="IPR002716">
    <property type="entry name" value="PIN_dom"/>
</dbReference>
<keyword evidence="2 8" id="KW-1277">Toxin-antitoxin system</keyword>
<dbReference type="GO" id="GO:0004540">
    <property type="term" value="F:RNA nuclease activity"/>
    <property type="evidence" value="ECO:0007669"/>
    <property type="project" value="InterPro"/>
</dbReference>
<evidence type="ECO:0000259" key="9">
    <source>
        <dbReference type="Pfam" id="PF01850"/>
    </source>
</evidence>
<dbReference type="SUPFAM" id="SSF88723">
    <property type="entry name" value="PIN domain-like"/>
    <property type="match status" value="1"/>
</dbReference>
<comment type="function">
    <text evidence="8">Toxic component of a toxin-antitoxin (TA) system. An RNase.</text>
</comment>
<accession>A0A1B7LC81</accession>
<dbReference type="CDD" id="cd09881">
    <property type="entry name" value="PIN_VapC4-5_FitB-like"/>
    <property type="match status" value="1"/>
</dbReference>
<evidence type="ECO:0000256" key="1">
    <source>
        <dbReference type="ARBA" id="ARBA00001946"/>
    </source>
</evidence>
<feature type="domain" description="PIN" evidence="9">
    <location>
        <begin position="1"/>
        <end position="119"/>
    </location>
</feature>
<evidence type="ECO:0000313" key="11">
    <source>
        <dbReference type="Proteomes" id="UP000078532"/>
    </source>
</evidence>
<dbReference type="STRING" id="1838280.A6M21_13745"/>
<comment type="caution">
    <text evidence="10">The sequence shown here is derived from an EMBL/GenBank/DDBJ whole genome shotgun (WGS) entry which is preliminary data.</text>
</comment>
<dbReference type="InterPro" id="IPR050556">
    <property type="entry name" value="Type_II_TA_system_RNase"/>
</dbReference>
<dbReference type="Gene3D" id="3.40.50.1010">
    <property type="entry name" value="5'-nuclease"/>
    <property type="match status" value="1"/>
</dbReference>
<organism evidence="10 11">
    <name type="scientific">Desulfotomaculum copahuensis</name>
    <dbReference type="NCBI Taxonomy" id="1838280"/>
    <lineage>
        <taxon>Bacteria</taxon>
        <taxon>Bacillati</taxon>
        <taxon>Bacillota</taxon>
        <taxon>Clostridia</taxon>
        <taxon>Eubacteriales</taxon>
        <taxon>Desulfotomaculaceae</taxon>
        <taxon>Desulfotomaculum</taxon>
    </lineage>
</organism>
<dbReference type="GO" id="GO:0090729">
    <property type="term" value="F:toxin activity"/>
    <property type="evidence" value="ECO:0007669"/>
    <property type="project" value="UniProtKB-KW"/>
</dbReference>
<feature type="binding site" evidence="8">
    <location>
        <position position="92"/>
    </location>
    <ligand>
        <name>Mg(2+)</name>
        <dbReference type="ChEBI" id="CHEBI:18420"/>
    </ligand>
</feature>
<comment type="similarity">
    <text evidence="7 8">Belongs to the PINc/VapC protein family.</text>
</comment>
<protein>
    <recommendedName>
        <fullName evidence="8">Ribonuclease VapC</fullName>
        <shortName evidence="8">RNase VapC</shortName>
        <ecNumber evidence="8">3.1.-.-</ecNumber>
    </recommendedName>
    <alternativeName>
        <fullName evidence="8">Toxin VapC</fullName>
    </alternativeName>
</protein>
<keyword evidence="6 8" id="KW-0460">Magnesium</keyword>
<keyword evidence="11" id="KW-1185">Reference proteome</keyword>
<gene>
    <name evidence="8" type="primary">vapC</name>
    <name evidence="10" type="ORF">A6M21_13745</name>
</gene>
<evidence type="ECO:0000256" key="5">
    <source>
        <dbReference type="ARBA" id="ARBA00022801"/>
    </source>
</evidence>
<keyword evidence="5 8" id="KW-0378">Hydrolase</keyword>
<reference evidence="10 11" key="1">
    <citation type="submission" date="2016-04" db="EMBL/GenBank/DDBJ databases">
        <authorList>
            <person name="Evans L.H."/>
            <person name="Alamgir A."/>
            <person name="Owens N."/>
            <person name="Weber N.D."/>
            <person name="Virtaneva K."/>
            <person name="Barbian K."/>
            <person name="Babar A."/>
            <person name="Rosenke K."/>
        </authorList>
    </citation>
    <scope>NUCLEOTIDE SEQUENCE [LARGE SCALE GENOMIC DNA]</scope>
    <source>
        <strain evidence="10 11">LMa1</strain>
    </source>
</reference>
<dbReference type="Pfam" id="PF01850">
    <property type="entry name" value="PIN"/>
    <property type="match status" value="1"/>
</dbReference>
<evidence type="ECO:0000256" key="8">
    <source>
        <dbReference type="HAMAP-Rule" id="MF_00265"/>
    </source>
</evidence>
<dbReference type="PANTHER" id="PTHR33653:SF1">
    <property type="entry name" value="RIBONUCLEASE VAPC2"/>
    <property type="match status" value="1"/>
</dbReference>
<dbReference type="EMBL" id="LYVF01000179">
    <property type="protein sequence ID" value="OAT80349.1"/>
    <property type="molecule type" value="Genomic_DNA"/>
</dbReference>
<dbReference type="Proteomes" id="UP000078532">
    <property type="component" value="Unassembled WGS sequence"/>
</dbReference>
<keyword evidence="4 8" id="KW-0479">Metal-binding</keyword>
<dbReference type="EC" id="3.1.-.-" evidence="8"/>
<evidence type="ECO:0000256" key="7">
    <source>
        <dbReference type="ARBA" id="ARBA00038093"/>
    </source>
</evidence>
<keyword evidence="8" id="KW-0800">Toxin</keyword>
<name>A0A1B7LC81_9FIRM</name>
<dbReference type="GO" id="GO:0016787">
    <property type="term" value="F:hydrolase activity"/>
    <property type="evidence" value="ECO:0007669"/>
    <property type="project" value="UniProtKB-KW"/>
</dbReference>
<dbReference type="HAMAP" id="MF_00265">
    <property type="entry name" value="VapC_Nob1"/>
    <property type="match status" value="1"/>
</dbReference>
<evidence type="ECO:0000313" key="10">
    <source>
        <dbReference type="EMBL" id="OAT80349.1"/>
    </source>
</evidence>
<dbReference type="InterPro" id="IPR022907">
    <property type="entry name" value="VapC_family"/>
</dbReference>
<dbReference type="AlphaFoldDB" id="A0A1B7LC81"/>
<evidence type="ECO:0000256" key="6">
    <source>
        <dbReference type="ARBA" id="ARBA00022842"/>
    </source>
</evidence>
<evidence type="ECO:0000256" key="2">
    <source>
        <dbReference type="ARBA" id="ARBA00022649"/>
    </source>
</evidence>
<dbReference type="GO" id="GO:0000287">
    <property type="term" value="F:magnesium ion binding"/>
    <property type="evidence" value="ECO:0007669"/>
    <property type="project" value="UniProtKB-UniRule"/>
</dbReference>
<comment type="cofactor">
    <cofactor evidence="1 8">
        <name>Mg(2+)</name>
        <dbReference type="ChEBI" id="CHEBI:18420"/>
    </cofactor>
</comment>